<gene>
    <name evidence="1" type="ORF">Taro_015203</name>
</gene>
<accession>A0A843UK77</accession>
<name>A0A843UK77_COLES</name>
<dbReference type="AlphaFoldDB" id="A0A843UK77"/>
<evidence type="ECO:0000313" key="2">
    <source>
        <dbReference type="Proteomes" id="UP000652761"/>
    </source>
</evidence>
<sequence length="69" mass="7854">MLTSAYSTHNTFIFFLRNFSSPLFFLPSPPTTKQPCEEAAPATQPAIFRPATTRFFLLHALSFHHRLAN</sequence>
<reference evidence="1" key="1">
    <citation type="submission" date="2017-07" db="EMBL/GenBank/DDBJ databases">
        <title>Taro Niue Genome Assembly and Annotation.</title>
        <authorList>
            <person name="Atibalentja N."/>
            <person name="Keating K."/>
            <person name="Fields C.J."/>
        </authorList>
    </citation>
    <scope>NUCLEOTIDE SEQUENCE</scope>
    <source>
        <strain evidence="1">Niue_2</strain>
        <tissue evidence="1">Leaf</tissue>
    </source>
</reference>
<dbReference type="Proteomes" id="UP000652761">
    <property type="component" value="Unassembled WGS sequence"/>
</dbReference>
<comment type="caution">
    <text evidence="1">The sequence shown here is derived from an EMBL/GenBank/DDBJ whole genome shotgun (WGS) entry which is preliminary data.</text>
</comment>
<protein>
    <submittedName>
        <fullName evidence="1">Uncharacterized protein</fullName>
    </submittedName>
</protein>
<proteinExistence type="predicted"/>
<evidence type="ECO:0000313" key="1">
    <source>
        <dbReference type="EMBL" id="MQL82717.1"/>
    </source>
</evidence>
<dbReference type="EMBL" id="NMUH01000650">
    <property type="protein sequence ID" value="MQL82717.1"/>
    <property type="molecule type" value="Genomic_DNA"/>
</dbReference>
<keyword evidence="2" id="KW-1185">Reference proteome</keyword>
<organism evidence="1 2">
    <name type="scientific">Colocasia esculenta</name>
    <name type="common">Wild taro</name>
    <name type="synonym">Arum esculentum</name>
    <dbReference type="NCBI Taxonomy" id="4460"/>
    <lineage>
        <taxon>Eukaryota</taxon>
        <taxon>Viridiplantae</taxon>
        <taxon>Streptophyta</taxon>
        <taxon>Embryophyta</taxon>
        <taxon>Tracheophyta</taxon>
        <taxon>Spermatophyta</taxon>
        <taxon>Magnoliopsida</taxon>
        <taxon>Liliopsida</taxon>
        <taxon>Araceae</taxon>
        <taxon>Aroideae</taxon>
        <taxon>Colocasieae</taxon>
        <taxon>Colocasia</taxon>
    </lineage>
</organism>